<gene>
    <name evidence="1" type="ORF">TSA66_04290</name>
</gene>
<reference evidence="1 2" key="1">
    <citation type="submission" date="2014-12" db="EMBL/GenBank/DDBJ databases">
        <title>Denitrispirillum autotrophicum gen. nov., sp. nov., Denitrifying, Facultatively Autotrophic Bacteria Isolated from Rice Paddy Soil.</title>
        <authorList>
            <person name="Ishii S."/>
            <person name="Ashida N."/>
            <person name="Ohno H."/>
            <person name="Otsuka S."/>
            <person name="Yokota A."/>
            <person name="Senoo K."/>
        </authorList>
    </citation>
    <scope>NUCLEOTIDE SEQUENCE [LARGE SCALE GENOMIC DNA]</scope>
    <source>
        <strain evidence="1 2">TSA66</strain>
    </source>
</reference>
<dbReference type="STRING" id="709839.TSA66_04290"/>
<accession>A0A0C2BG34</accession>
<dbReference type="Proteomes" id="UP000031572">
    <property type="component" value="Unassembled WGS sequence"/>
</dbReference>
<name>A0A0C2BG34_9BURK</name>
<dbReference type="InterPro" id="IPR011042">
    <property type="entry name" value="6-blade_b-propeller_TolB-like"/>
</dbReference>
<dbReference type="AlphaFoldDB" id="A0A0C2BG34"/>
<dbReference type="PANTHER" id="PTHR13833:SF71">
    <property type="entry name" value="NHL DOMAIN-CONTAINING PROTEIN"/>
    <property type="match status" value="1"/>
</dbReference>
<evidence type="ECO:0008006" key="3">
    <source>
        <dbReference type="Google" id="ProtNLM"/>
    </source>
</evidence>
<evidence type="ECO:0000313" key="1">
    <source>
        <dbReference type="EMBL" id="KIF80205.1"/>
    </source>
</evidence>
<dbReference type="PANTHER" id="PTHR13833">
    <property type="match status" value="1"/>
</dbReference>
<keyword evidence="2" id="KW-1185">Reference proteome</keyword>
<protein>
    <recommendedName>
        <fullName evidence="3">SMP-30/Gluconolactonase/LRE-like region domain-containing protein</fullName>
    </recommendedName>
</protein>
<sequence>MDETARFNLPSDLAADKAGNLYVMDRGNQAIRRIAASGDVSTLPGSYAATSRLAIGPSGMLFVLSGIDLYKVAPDGGKTLIKSYAQGPGSYQPQSLSLDAQGRIYVLLQYRNIFRVQRIDPDNGTTNIYYVNTYGGAGDIATNDAGNLAVGITAMGGPAVTADGSGINTSHIDVAPLAAQSNADSQAPGVLHWPVDDIYATGKLLFGTGGNIYAAGAAFSAATTPGTLVATDMRIGKVAPDGTVTTILNGFPNGDNTPRQIATDIRANPGIATGKNGELYLADPFDQAIYRIDPSGQISLVAGKPGKAGNAD</sequence>
<dbReference type="SUPFAM" id="SSF101898">
    <property type="entry name" value="NHL repeat"/>
    <property type="match status" value="1"/>
</dbReference>
<evidence type="ECO:0000313" key="2">
    <source>
        <dbReference type="Proteomes" id="UP000031572"/>
    </source>
</evidence>
<proteinExistence type="predicted"/>
<dbReference type="Gene3D" id="2.120.10.30">
    <property type="entry name" value="TolB, C-terminal domain"/>
    <property type="match status" value="2"/>
</dbReference>
<comment type="caution">
    <text evidence="1">The sequence shown here is derived from an EMBL/GenBank/DDBJ whole genome shotgun (WGS) entry which is preliminary data.</text>
</comment>
<organism evidence="1 2">
    <name type="scientific">Noviherbaspirillum autotrophicum</name>
    <dbReference type="NCBI Taxonomy" id="709839"/>
    <lineage>
        <taxon>Bacteria</taxon>
        <taxon>Pseudomonadati</taxon>
        <taxon>Pseudomonadota</taxon>
        <taxon>Betaproteobacteria</taxon>
        <taxon>Burkholderiales</taxon>
        <taxon>Oxalobacteraceae</taxon>
        <taxon>Noviherbaspirillum</taxon>
    </lineage>
</organism>
<dbReference type="EMBL" id="JWJG01000028">
    <property type="protein sequence ID" value="KIF80205.1"/>
    <property type="molecule type" value="Genomic_DNA"/>
</dbReference>